<dbReference type="Gene3D" id="3.30.300.20">
    <property type="match status" value="1"/>
</dbReference>
<dbReference type="CDD" id="cd02644">
    <property type="entry name" value="R3H_jag"/>
    <property type="match status" value="1"/>
</dbReference>
<dbReference type="PANTHER" id="PTHR35800:SF1">
    <property type="entry name" value="RNA-BINDING PROTEIN KHPB"/>
    <property type="match status" value="1"/>
</dbReference>
<dbReference type="GO" id="GO:0003723">
    <property type="term" value="F:RNA binding"/>
    <property type="evidence" value="ECO:0007669"/>
    <property type="project" value="InterPro"/>
</dbReference>
<evidence type="ECO:0000259" key="1">
    <source>
        <dbReference type="PROSITE" id="PS51061"/>
    </source>
</evidence>
<evidence type="ECO:0000313" key="2">
    <source>
        <dbReference type="EMBL" id="OGZ29653.1"/>
    </source>
</evidence>
<dbReference type="InterPro" id="IPR039247">
    <property type="entry name" value="KhpB"/>
</dbReference>
<protein>
    <recommendedName>
        <fullName evidence="1">R3H domain-containing protein</fullName>
    </recommendedName>
</protein>
<dbReference type="SUPFAM" id="SSF82708">
    <property type="entry name" value="R3H domain"/>
    <property type="match status" value="1"/>
</dbReference>
<feature type="domain" description="R3H" evidence="1">
    <location>
        <begin position="73"/>
        <end position="138"/>
    </location>
</feature>
<dbReference type="InterPro" id="IPR034079">
    <property type="entry name" value="R3H_KhpB"/>
</dbReference>
<dbReference type="Gene3D" id="3.30.1370.50">
    <property type="entry name" value="R3H-like domain"/>
    <property type="match status" value="1"/>
</dbReference>
<dbReference type="AlphaFoldDB" id="A0A1G2EV88"/>
<gene>
    <name evidence="2" type="ORF">A2931_01115</name>
</gene>
<dbReference type="Proteomes" id="UP000177486">
    <property type="component" value="Unassembled WGS sequence"/>
</dbReference>
<accession>A0A1G2EV88</accession>
<name>A0A1G2EV88_9BACT</name>
<dbReference type="EMBL" id="MHMQ01000033">
    <property type="protein sequence ID" value="OGZ29653.1"/>
    <property type="molecule type" value="Genomic_DNA"/>
</dbReference>
<dbReference type="SMART" id="SM00393">
    <property type="entry name" value="R3H"/>
    <property type="match status" value="1"/>
</dbReference>
<reference evidence="2 3" key="1">
    <citation type="journal article" date="2016" name="Nat. Commun.">
        <title>Thousands of microbial genomes shed light on interconnected biogeochemical processes in an aquifer system.</title>
        <authorList>
            <person name="Anantharaman K."/>
            <person name="Brown C.T."/>
            <person name="Hug L.A."/>
            <person name="Sharon I."/>
            <person name="Castelle C.J."/>
            <person name="Probst A.J."/>
            <person name="Thomas B.C."/>
            <person name="Singh A."/>
            <person name="Wilkins M.J."/>
            <person name="Karaoz U."/>
            <person name="Brodie E.L."/>
            <person name="Williams K.H."/>
            <person name="Hubbard S.S."/>
            <person name="Banfield J.F."/>
        </authorList>
    </citation>
    <scope>NUCLEOTIDE SEQUENCE [LARGE SCALE GENOMIC DNA]</scope>
</reference>
<dbReference type="InterPro" id="IPR015946">
    <property type="entry name" value="KH_dom-like_a/b"/>
</dbReference>
<dbReference type="PROSITE" id="PS51061">
    <property type="entry name" value="R3H"/>
    <property type="match status" value="1"/>
</dbReference>
<sequence length="138" mass="16138">MIDRMGCSGSVDLIEYPENLFFTVHTRDGGILIGEDGERLKALNHVVRKMVEREFPSDADDLRFFVDINDYQKQKIEEIKDLARLSAQRVRYFKKEVEMRPMTAYERRIIHATLTEYPDIVTQSTGEGMERRVVIKPL</sequence>
<organism evidence="2 3">
    <name type="scientific">Candidatus Niyogibacteria bacterium RIFCSPLOWO2_01_FULL_45_48</name>
    <dbReference type="NCBI Taxonomy" id="1801724"/>
    <lineage>
        <taxon>Bacteria</taxon>
        <taxon>Candidatus Niyogiibacteriota</taxon>
    </lineage>
</organism>
<comment type="caution">
    <text evidence="2">The sequence shown here is derived from an EMBL/GenBank/DDBJ whole genome shotgun (WGS) entry which is preliminary data.</text>
</comment>
<dbReference type="InterPro" id="IPR001374">
    <property type="entry name" value="R3H_dom"/>
</dbReference>
<evidence type="ECO:0000313" key="3">
    <source>
        <dbReference type="Proteomes" id="UP000177486"/>
    </source>
</evidence>
<dbReference type="PANTHER" id="PTHR35800">
    <property type="entry name" value="PROTEIN JAG"/>
    <property type="match status" value="1"/>
</dbReference>
<dbReference type="InterPro" id="IPR036867">
    <property type="entry name" value="R3H_dom_sf"/>
</dbReference>
<dbReference type="Pfam" id="PF01424">
    <property type="entry name" value="R3H"/>
    <property type="match status" value="1"/>
</dbReference>
<proteinExistence type="predicted"/>